<evidence type="ECO:0000256" key="4">
    <source>
        <dbReference type="ARBA" id="ARBA00022723"/>
    </source>
</evidence>
<evidence type="ECO:0000256" key="1">
    <source>
        <dbReference type="ARBA" id="ARBA00001966"/>
    </source>
</evidence>
<evidence type="ECO:0000256" key="6">
    <source>
        <dbReference type="ARBA" id="ARBA00023014"/>
    </source>
</evidence>
<keyword evidence="7" id="KW-0830">Ubiquinone</keyword>
<gene>
    <name evidence="7" type="ORF">ENX73_05195</name>
</gene>
<keyword evidence="5" id="KW-0408">Iron</keyword>
<evidence type="ECO:0000256" key="3">
    <source>
        <dbReference type="ARBA" id="ARBA00022485"/>
    </source>
</evidence>
<accession>A0A7V3RF79</accession>
<comment type="caution">
    <text evidence="7">The sequence shown here is derived from an EMBL/GenBank/DDBJ whole genome shotgun (WGS) entry which is preliminary data.</text>
</comment>
<dbReference type="PANTHER" id="PTHR42989:SF1">
    <property type="entry name" value="FORMATE HYDROGENLYASE SUBUNIT 7-RELATED"/>
    <property type="match status" value="1"/>
</dbReference>
<sequence length="146" mass="16857">MKWWPVRGITRHLTEKSSYELDSSVKPMNNIFKRSLHIYMIDVGNSNLLNFELKALQSTQYNTHRFGIYFSDSPRHSDLLIVLGKPTEKMITPLMNTIKQMPEPFGILIVEEDEVFDLKLPNVVGRLKNPEPSEILGTLLKIMGRN</sequence>
<comment type="cofactor">
    <cofactor evidence="1">
        <name>[4Fe-4S] cluster</name>
        <dbReference type="ChEBI" id="CHEBI:49883"/>
    </cofactor>
</comment>
<evidence type="ECO:0000313" key="7">
    <source>
        <dbReference type="EMBL" id="HGE75501.1"/>
    </source>
</evidence>
<dbReference type="Gene3D" id="3.40.50.12280">
    <property type="match status" value="1"/>
</dbReference>
<name>A0A7V3RF79_9BACT</name>
<dbReference type="SUPFAM" id="SSF56770">
    <property type="entry name" value="HydA/Nqo6-like"/>
    <property type="match status" value="1"/>
</dbReference>
<organism evidence="7">
    <name type="scientific">Mesoaciditoga lauensis</name>
    <dbReference type="NCBI Taxonomy" id="1495039"/>
    <lineage>
        <taxon>Bacteria</taxon>
        <taxon>Thermotogati</taxon>
        <taxon>Thermotogota</taxon>
        <taxon>Thermotogae</taxon>
        <taxon>Mesoaciditogales</taxon>
        <taxon>Mesoaciditogaceae</taxon>
        <taxon>Mesoaciditoga</taxon>
    </lineage>
</organism>
<proteinExistence type="inferred from homology"/>
<dbReference type="GO" id="GO:0051539">
    <property type="term" value="F:4 iron, 4 sulfur cluster binding"/>
    <property type="evidence" value="ECO:0007669"/>
    <property type="project" value="UniProtKB-KW"/>
</dbReference>
<reference evidence="7" key="1">
    <citation type="journal article" date="2020" name="mSystems">
        <title>Genome- and Community-Level Interaction Insights into Carbon Utilization and Element Cycling Functions of Hydrothermarchaeota in Hydrothermal Sediment.</title>
        <authorList>
            <person name="Zhou Z."/>
            <person name="Liu Y."/>
            <person name="Xu W."/>
            <person name="Pan J."/>
            <person name="Luo Z.H."/>
            <person name="Li M."/>
        </authorList>
    </citation>
    <scope>NUCLEOTIDE SEQUENCE [LARGE SCALE GENOMIC DNA]</scope>
    <source>
        <strain evidence="7">SpSt-966</strain>
    </source>
</reference>
<dbReference type="PANTHER" id="PTHR42989">
    <property type="entry name" value="HYDROGENASE-4 COMPONENT I"/>
    <property type="match status" value="1"/>
</dbReference>
<evidence type="ECO:0000256" key="5">
    <source>
        <dbReference type="ARBA" id="ARBA00023004"/>
    </source>
</evidence>
<dbReference type="GO" id="GO:0046872">
    <property type="term" value="F:metal ion binding"/>
    <property type="evidence" value="ECO:0007669"/>
    <property type="project" value="UniProtKB-KW"/>
</dbReference>
<keyword evidence="4" id="KW-0479">Metal-binding</keyword>
<dbReference type="InterPro" id="IPR052375">
    <property type="entry name" value="Complex_I_20kDa-like"/>
</dbReference>
<dbReference type="EMBL" id="DTPE01000205">
    <property type="protein sequence ID" value="HGE75501.1"/>
    <property type="molecule type" value="Genomic_DNA"/>
</dbReference>
<dbReference type="AlphaFoldDB" id="A0A7V3RF79"/>
<protein>
    <submittedName>
        <fullName evidence="7">NADH:ubiquinone oxidoreductase</fullName>
    </submittedName>
</protein>
<keyword evidence="3" id="KW-0004">4Fe-4S</keyword>
<comment type="similarity">
    <text evidence="2">Belongs to the complex I 20 kDa subunit family.</text>
</comment>
<keyword evidence="6" id="KW-0411">Iron-sulfur</keyword>
<evidence type="ECO:0000256" key="2">
    <source>
        <dbReference type="ARBA" id="ARBA00009173"/>
    </source>
</evidence>